<reference evidence="1" key="1">
    <citation type="submission" date="2020-11" db="EMBL/GenBank/DDBJ databases">
        <authorList>
            <person name="Koelle M."/>
            <person name="Horta M.A.C."/>
            <person name="Nowrousian M."/>
            <person name="Ohm R.A."/>
            <person name="Benz P."/>
            <person name="Pilgard A."/>
        </authorList>
    </citation>
    <scope>NUCLEOTIDE SEQUENCE</scope>
    <source>
        <strain evidence="1">FPRL280</strain>
    </source>
</reference>
<dbReference type="AlphaFoldDB" id="A0A8H7NR98"/>
<dbReference type="Proteomes" id="UP000639403">
    <property type="component" value="Unassembled WGS sequence"/>
</dbReference>
<accession>A0A8H7NR98</accession>
<evidence type="ECO:0000313" key="2">
    <source>
        <dbReference type="Proteomes" id="UP000639403"/>
    </source>
</evidence>
<reference evidence="1" key="2">
    <citation type="journal article" name="Front. Microbiol.">
        <title>Degradative Capacity of Two Strains of Rhodonia placenta: From Phenotype to Genotype.</title>
        <authorList>
            <person name="Kolle M."/>
            <person name="Horta M.A.C."/>
            <person name="Nowrousian M."/>
            <person name="Ohm R.A."/>
            <person name="Benz J.P."/>
            <person name="Pilgard A."/>
        </authorList>
    </citation>
    <scope>NUCLEOTIDE SEQUENCE</scope>
    <source>
        <strain evidence="1">FPRL280</strain>
    </source>
</reference>
<evidence type="ECO:0000313" key="1">
    <source>
        <dbReference type="EMBL" id="KAF9795830.1"/>
    </source>
</evidence>
<protein>
    <submittedName>
        <fullName evidence="1">Uncharacterized protein</fullName>
    </submittedName>
</protein>
<sequence length="187" mass="20428">MSNASQENSQTASEETATVVPRRCLKVVEHHNRGTLSFGRAVLQLSQIFGDISGGMPLTKSKALLLATLRSSSVAAMQIERRPQDLKKVPRLTRLMTRSTLSGSLLHRISDVGPEMTPVMKTSTGNEDGRTLRNTLGLQKDSSTNILSCTQMPDGQLSSSTNTPKISAMQGNPSRLLFYHKTYKPTL</sequence>
<organism evidence="1 2">
    <name type="scientific">Rhodonia placenta</name>
    <dbReference type="NCBI Taxonomy" id="104341"/>
    <lineage>
        <taxon>Eukaryota</taxon>
        <taxon>Fungi</taxon>
        <taxon>Dikarya</taxon>
        <taxon>Basidiomycota</taxon>
        <taxon>Agaricomycotina</taxon>
        <taxon>Agaricomycetes</taxon>
        <taxon>Polyporales</taxon>
        <taxon>Adustoporiaceae</taxon>
        <taxon>Rhodonia</taxon>
    </lineage>
</organism>
<comment type="caution">
    <text evidence="1">The sequence shown here is derived from an EMBL/GenBank/DDBJ whole genome shotgun (WGS) entry which is preliminary data.</text>
</comment>
<gene>
    <name evidence="1" type="ORF">IEO21_11070</name>
</gene>
<name>A0A8H7NR98_9APHY</name>
<dbReference type="EMBL" id="JADOXO010001463">
    <property type="protein sequence ID" value="KAF9795830.1"/>
    <property type="molecule type" value="Genomic_DNA"/>
</dbReference>
<proteinExistence type="predicted"/>